<reference evidence="2" key="1">
    <citation type="submission" date="2021-01" db="EMBL/GenBank/DDBJ databases">
        <authorList>
            <person name="Corre E."/>
            <person name="Pelletier E."/>
            <person name="Niang G."/>
            <person name="Scheremetjew M."/>
            <person name="Finn R."/>
            <person name="Kale V."/>
            <person name="Holt S."/>
            <person name="Cochrane G."/>
            <person name="Meng A."/>
            <person name="Brown T."/>
            <person name="Cohen L."/>
        </authorList>
    </citation>
    <scope>NUCLEOTIDE SEQUENCE</scope>
    <source>
        <strain evidence="2">NIES-381</strain>
    </source>
</reference>
<feature type="coiled-coil region" evidence="1">
    <location>
        <begin position="9"/>
        <end position="43"/>
    </location>
</feature>
<organism evidence="2">
    <name type="scientific">Eutreptiella gymnastica</name>
    <dbReference type="NCBI Taxonomy" id="73025"/>
    <lineage>
        <taxon>Eukaryota</taxon>
        <taxon>Discoba</taxon>
        <taxon>Euglenozoa</taxon>
        <taxon>Euglenida</taxon>
        <taxon>Spirocuta</taxon>
        <taxon>Euglenophyceae</taxon>
        <taxon>Eutreptiales</taxon>
        <taxon>Eutreptiaceae</taxon>
        <taxon>Eutreptiella</taxon>
    </lineage>
</organism>
<gene>
    <name evidence="2" type="ORF">EGYM00392_LOCUS5554</name>
</gene>
<keyword evidence="1" id="KW-0175">Coiled coil</keyword>
<protein>
    <recommendedName>
        <fullName evidence="3">Trichohyalin-plectin-homology domain-containing protein</fullName>
    </recommendedName>
</protein>
<evidence type="ECO:0000256" key="1">
    <source>
        <dbReference type="SAM" id="Coils"/>
    </source>
</evidence>
<evidence type="ECO:0008006" key="3">
    <source>
        <dbReference type="Google" id="ProtNLM"/>
    </source>
</evidence>
<accession>A0A7S1HXP2</accession>
<proteinExistence type="predicted"/>
<sequence length="306" mass="35847">MEPSGARSEASLAERLAEVKRKKEAAKRDYEANMRKLHQAERLENRANIRLHATDHLLKALQHKKQMDGHKEAGRALLLQRKCDDAEYKTKHRMEEQARKEQARQQRRQWQLDKLNMCTEEKMRTNQVWADAVYERDCMRQENHDQASSHRLTHYSNKEKAVLGLAQNLHNIIQERRQEVQGMVREYSTRAKAEEARIKAIKQEREGKVQIAKQKLRAETRAKVANHMLYDAHCDELEADELAAEMERLKLVEMKAKEKLEASQQKLEAFNSTLTSLKIKRPAKKIPPRKAVVVHELYAKYTVPMD</sequence>
<evidence type="ECO:0000313" key="2">
    <source>
        <dbReference type="EMBL" id="CAD8994499.1"/>
    </source>
</evidence>
<feature type="coiled-coil region" evidence="1">
    <location>
        <begin position="239"/>
        <end position="280"/>
    </location>
</feature>
<dbReference type="AlphaFoldDB" id="A0A7S1HXP2"/>
<name>A0A7S1HXP2_9EUGL</name>
<dbReference type="EMBL" id="HBGA01014481">
    <property type="protein sequence ID" value="CAD8994499.1"/>
    <property type="molecule type" value="Transcribed_RNA"/>
</dbReference>